<dbReference type="RefSeq" id="WP_137621196.1">
    <property type="nucleotide sequence ID" value="NZ_NXLZ01000014.1"/>
</dbReference>
<dbReference type="GO" id="GO:0046872">
    <property type="term" value="F:metal ion binding"/>
    <property type="evidence" value="ECO:0007669"/>
    <property type="project" value="UniProtKB-KW"/>
</dbReference>
<keyword evidence="2" id="KW-0561">Oxygen transport</keyword>
<name>A0A4U7BDG1_9BACT</name>
<keyword evidence="3" id="KW-0479">Metal-binding</keyword>
<keyword evidence="4" id="KW-0408">Iron</keyword>
<evidence type="ECO:0000313" key="7">
    <source>
        <dbReference type="Proteomes" id="UP000308838"/>
    </source>
</evidence>
<dbReference type="InterPro" id="IPR016131">
    <property type="entry name" value="Haemerythrin_Fe_BS"/>
</dbReference>
<dbReference type="PROSITE" id="PS00550">
    <property type="entry name" value="HEMERYTHRINS"/>
    <property type="match status" value="1"/>
</dbReference>
<dbReference type="OrthoDB" id="9774644at2"/>
<comment type="caution">
    <text evidence="6">The sequence shown here is derived from an EMBL/GenBank/DDBJ whole genome shotgun (WGS) entry which is preliminary data.</text>
</comment>
<sequence length="136" mass="16244">MISNEKIISMHNEILDSQHEELFGISINLSLMNYRHINPKELKNVLRELLVMLNRHFLDEEDFMREINYPYINEHVKIHRSIILEIEEIVISEAGSIKILTEKLDRVVRDFIINHTSKEDSKIARYYEQQIKAKLI</sequence>
<evidence type="ECO:0000259" key="5">
    <source>
        <dbReference type="Pfam" id="PF01814"/>
    </source>
</evidence>
<accession>A0A4U7BDG1</accession>
<organism evidence="6 7">
    <name type="scientific">Campylobacter estrildidarum</name>
    <dbReference type="NCBI Taxonomy" id="2510189"/>
    <lineage>
        <taxon>Bacteria</taxon>
        <taxon>Pseudomonadati</taxon>
        <taxon>Campylobacterota</taxon>
        <taxon>Epsilonproteobacteria</taxon>
        <taxon>Campylobacterales</taxon>
        <taxon>Campylobacteraceae</taxon>
        <taxon>Campylobacter</taxon>
    </lineage>
</organism>
<dbReference type="Gene3D" id="1.20.120.50">
    <property type="entry name" value="Hemerythrin-like"/>
    <property type="match status" value="1"/>
</dbReference>
<dbReference type="InterPro" id="IPR050669">
    <property type="entry name" value="Hemerythrin"/>
</dbReference>
<keyword evidence="2" id="KW-0813">Transport</keyword>
<dbReference type="InterPro" id="IPR035938">
    <property type="entry name" value="Hemerythrin-like_sf"/>
</dbReference>
<reference evidence="6 7" key="1">
    <citation type="submission" date="2018-05" db="EMBL/GenBank/DDBJ databases">
        <title>Novel Campyloabacter and Helicobacter Species and Strains.</title>
        <authorList>
            <person name="Mannion A.J."/>
            <person name="Shen Z."/>
            <person name="Fox J.G."/>
        </authorList>
    </citation>
    <scope>NUCLEOTIDE SEQUENCE [LARGE SCALE GENOMIC DNA]</scope>
    <source>
        <strain evidence="7">MIT17-664</strain>
    </source>
</reference>
<dbReference type="AlphaFoldDB" id="A0A4U7BDG1"/>
<evidence type="ECO:0000313" key="6">
    <source>
        <dbReference type="EMBL" id="TKX29149.1"/>
    </source>
</evidence>
<evidence type="ECO:0000256" key="2">
    <source>
        <dbReference type="ARBA" id="ARBA00022621"/>
    </source>
</evidence>
<keyword evidence="7" id="KW-1185">Reference proteome</keyword>
<dbReference type="PANTHER" id="PTHR37164">
    <property type="entry name" value="BACTERIOHEMERYTHRIN"/>
    <property type="match status" value="1"/>
</dbReference>
<dbReference type="CDD" id="cd12107">
    <property type="entry name" value="Hemerythrin"/>
    <property type="match status" value="1"/>
</dbReference>
<evidence type="ECO:0000256" key="3">
    <source>
        <dbReference type="ARBA" id="ARBA00022723"/>
    </source>
</evidence>
<dbReference type="EMBL" id="NXLZ01000014">
    <property type="protein sequence ID" value="TKX29149.1"/>
    <property type="molecule type" value="Genomic_DNA"/>
</dbReference>
<comment type="similarity">
    <text evidence="1">Belongs to the hemerythrin family.</text>
</comment>
<protein>
    <submittedName>
        <fullName evidence="6">Bacteriohemerythrin</fullName>
    </submittedName>
</protein>
<dbReference type="NCBIfam" id="TIGR02481">
    <property type="entry name" value="hemeryth_dom"/>
    <property type="match status" value="1"/>
</dbReference>
<evidence type="ECO:0000256" key="4">
    <source>
        <dbReference type="ARBA" id="ARBA00023004"/>
    </source>
</evidence>
<dbReference type="Proteomes" id="UP000308838">
    <property type="component" value="Unassembled WGS sequence"/>
</dbReference>
<dbReference type="Pfam" id="PF01814">
    <property type="entry name" value="Hemerythrin"/>
    <property type="match status" value="1"/>
</dbReference>
<proteinExistence type="inferred from homology"/>
<dbReference type="PANTHER" id="PTHR37164:SF1">
    <property type="entry name" value="BACTERIOHEMERYTHRIN"/>
    <property type="match status" value="1"/>
</dbReference>
<evidence type="ECO:0000256" key="1">
    <source>
        <dbReference type="ARBA" id="ARBA00010587"/>
    </source>
</evidence>
<dbReference type="InterPro" id="IPR012827">
    <property type="entry name" value="Hemerythrin_metal-bd"/>
</dbReference>
<dbReference type="InterPro" id="IPR012312">
    <property type="entry name" value="Hemerythrin-like"/>
</dbReference>
<feature type="domain" description="Hemerythrin-like" evidence="5">
    <location>
        <begin position="12"/>
        <end position="125"/>
    </location>
</feature>
<gene>
    <name evidence="6" type="ORF">CQA69_07570</name>
</gene>
<dbReference type="GO" id="GO:0005344">
    <property type="term" value="F:oxygen carrier activity"/>
    <property type="evidence" value="ECO:0007669"/>
    <property type="project" value="UniProtKB-KW"/>
</dbReference>
<dbReference type="SUPFAM" id="SSF47188">
    <property type="entry name" value="Hemerythrin-like"/>
    <property type="match status" value="1"/>
</dbReference>